<evidence type="ECO:0000256" key="3">
    <source>
        <dbReference type="ARBA" id="ARBA00022723"/>
    </source>
</evidence>
<dbReference type="PANTHER" id="PTHR11228:SF7">
    <property type="entry name" value="PQQA PEPTIDE CYCLASE"/>
    <property type="match status" value="1"/>
</dbReference>
<evidence type="ECO:0000313" key="6">
    <source>
        <dbReference type="EMBL" id="TXJ35241.1"/>
    </source>
</evidence>
<dbReference type="AlphaFoldDB" id="A0A5C8EE17"/>
<dbReference type="GO" id="GO:0051536">
    <property type="term" value="F:iron-sulfur cluster binding"/>
    <property type="evidence" value="ECO:0007669"/>
    <property type="project" value="UniProtKB-KW"/>
</dbReference>
<organism evidence="6 7">
    <name type="scientific">Brachyspira pilosicoli</name>
    <name type="common">Serpulina pilosicoli</name>
    <dbReference type="NCBI Taxonomy" id="52584"/>
    <lineage>
        <taxon>Bacteria</taxon>
        <taxon>Pseudomonadati</taxon>
        <taxon>Spirochaetota</taxon>
        <taxon>Spirochaetia</taxon>
        <taxon>Brachyspirales</taxon>
        <taxon>Brachyspiraceae</taxon>
        <taxon>Brachyspira</taxon>
    </lineage>
</organism>
<proteinExistence type="predicted"/>
<dbReference type="GO" id="GO:0046872">
    <property type="term" value="F:metal ion binding"/>
    <property type="evidence" value="ECO:0007669"/>
    <property type="project" value="UniProtKB-KW"/>
</dbReference>
<dbReference type="CDD" id="cd01335">
    <property type="entry name" value="Radical_SAM"/>
    <property type="match status" value="1"/>
</dbReference>
<dbReference type="InterPro" id="IPR013785">
    <property type="entry name" value="Aldolase_TIM"/>
</dbReference>
<evidence type="ECO:0000256" key="2">
    <source>
        <dbReference type="ARBA" id="ARBA00022691"/>
    </source>
</evidence>
<dbReference type="EMBL" id="SAXY01000078">
    <property type="protein sequence ID" value="TXJ35241.1"/>
    <property type="molecule type" value="Genomic_DNA"/>
</dbReference>
<accession>A0A5C8EE17</accession>
<dbReference type="Gene3D" id="3.20.20.70">
    <property type="entry name" value="Aldolase class I"/>
    <property type="match status" value="1"/>
</dbReference>
<dbReference type="PANTHER" id="PTHR11228">
    <property type="entry name" value="RADICAL SAM DOMAIN PROTEIN"/>
    <property type="match status" value="1"/>
</dbReference>
<dbReference type="Proteomes" id="UP000323176">
    <property type="component" value="Unassembled WGS sequence"/>
</dbReference>
<keyword evidence="5" id="KW-0411">Iron-sulfur</keyword>
<comment type="cofactor">
    <cofactor evidence="1">
        <name>[4Fe-4S] cluster</name>
        <dbReference type="ChEBI" id="CHEBI:49883"/>
    </cofactor>
</comment>
<dbReference type="GO" id="GO:0003824">
    <property type="term" value="F:catalytic activity"/>
    <property type="evidence" value="ECO:0007669"/>
    <property type="project" value="InterPro"/>
</dbReference>
<dbReference type="OrthoDB" id="307367at2"/>
<evidence type="ECO:0000256" key="1">
    <source>
        <dbReference type="ARBA" id="ARBA00001966"/>
    </source>
</evidence>
<evidence type="ECO:0000256" key="4">
    <source>
        <dbReference type="ARBA" id="ARBA00023004"/>
    </source>
</evidence>
<reference evidence="6 7" key="1">
    <citation type="journal article" date="1992" name="Lakartidningen">
        <title>[Penicillin V and not amoxicillin is the first choice preparation in acute otitis].</title>
        <authorList>
            <person name="Kamme C."/>
            <person name="Lundgren K."/>
            <person name="Prellner K."/>
        </authorList>
    </citation>
    <scope>NUCLEOTIDE SEQUENCE [LARGE SCALE GENOMIC DNA]</scope>
    <source>
        <strain evidence="6 7">PC5538III-hc</strain>
    </source>
</reference>
<dbReference type="SUPFAM" id="SSF102114">
    <property type="entry name" value="Radical SAM enzymes"/>
    <property type="match status" value="1"/>
</dbReference>
<name>A0A5C8EE17_BRAPL</name>
<evidence type="ECO:0000256" key="5">
    <source>
        <dbReference type="ARBA" id="ARBA00023014"/>
    </source>
</evidence>
<keyword evidence="2" id="KW-0949">S-adenosyl-L-methionine</keyword>
<sequence>MDVKYFDKKIIDNIVWWIPIKKLRNNVRKLLEKIEEMDFILDKFVPKGYIKKVYIDPARHCNIACYSCSHFSPLADEEYYDFDIFKNDIKRLYELTGGLIQEVNICGGEPLLNKNTKYFFSEIRKYFTNSYINLITNGTLLLKQDEEFWKSCHDNKVTICPTRYPIKVDWDAIREMCKKYDIWFDFVSTSKDQDKISFKTNIDPDGKQDFYQRFLECEATGTNCVMLFKGKIYTCPFAATIKDFNKYFNMNIPITERDSIDIYNNSTDDILSFLAKPIPLCRYCGKSYPVGLWRPSKKDISEYI</sequence>
<evidence type="ECO:0000313" key="7">
    <source>
        <dbReference type="Proteomes" id="UP000323176"/>
    </source>
</evidence>
<keyword evidence="4" id="KW-0408">Iron</keyword>
<comment type="caution">
    <text evidence="6">The sequence shown here is derived from an EMBL/GenBank/DDBJ whole genome shotgun (WGS) entry which is preliminary data.</text>
</comment>
<dbReference type="InterPro" id="IPR007197">
    <property type="entry name" value="rSAM"/>
</dbReference>
<gene>
    <name evidence="6" type="ORF">EPJ72_12605</name>
</gene>
<protein>
    <submittedName>
        <fullName evidence="6">Radical SAM protein</fullName>
    </submittedName>
</protein>
<dbReference type="SFLD" id="SFLDS00029">
    <property type="entry name" value="Radical_SAM"/>
    <property type="match status" value="1"/>
</dbReference>
<dbReference type="InterPro" id="IPR058240">
    <property type="entry name" value="rSAM_sf"/>
</dbReference>
<dbReference type="InterPro" id="IPR050377">
    <property type="entry name" value="Radical_SAM_PqqE_MftC-like"/>
</dbReference>
<keyword evidence="3" id="KW-0479">Metal-binding</keyword>